<keyword evidence="2" id="KW-1185">Reference proteome</keyword>
<accession>A0A5J5B668</accession>
<dbReference type="AlphaFoldDB" id="A0A5J5B668"/>
<protein>
    <submittedName>
        <fullName evidence="1">Uncharacterized protein</fullName>
    </submittedName>
</protein>
<organism evidence="1 2">
    <name type="scientific">Nyssa sinensis</name>
    <dbReference type="NCBI Taxonomy" id="561372"/>
    <lineage>
        <taxon>Eukaryota</taxon>
        <taxon>Viridiplantae</taxon>
        <taxon>Streptophyta</taxon>
        <taxon>Embryophyta</taxon>
        <taxon>Tracheophyta</taxon>
        <taxon>Spermatophyta</taxon>
        <taxon>Magnoliopsida</taxon>
        <taxon>eudicotyledons</taxon>
        <taxon>Gunneridae</taxon>
        <taxon>Pentapetalae</taxon>
        <taxon>asterids</taxon>
        <taxon>Cornales</taxon>
        <taxon>Nyssaceae</taxon>
        <taxon>Nyssa</taxon>
    </lineage>
</organism>
<reference evidence="1 2" key="1">
    <citation type="submission" date="2019-09" db="EMBL/GenBank/DDBJ databases">
        <title>A chromosome-level genome assembly of the Chinese tupelo Nyssa sinensis.</title>
        <authorList>
            <person name="Yang X."/>
            <person name="Kang M."/>
            <person name="Yang Y."/>
            <person name="Xiong H."/>
            <person name="Wang M."/>
            <person name="Zhang Z."/>
            <person name="Wang Z."/>
            <person name="Wu H."/>
            <person name="Ma T."/>
            <person name="Liu J."/>
            <person name="Xi Z."/>
        </authorList>
    </citation>
    <scope>NUCLEOTIDE SEQUENCE [LARGE SCALE GENOMIC DNA]</scope>
    <source>
        <strain evidence="1">J267</strain>
        <tissue evidence="1">Leaf</tissue>
    </source>
</reference>
<sequence>MSVPNSDPTQGNVDLLLDLKRQRIEDISIATVVEEKKSLALDKSQTLFQQLWTDEKSFLSIEIGKRKEEMNPLYGIYEAMVRIPKP</sequence>
<dbReference type="Proteomes" id="UP000325577">
    <property type="component" value="Linkage Group LG15"/>
</dbReference>
<evidence type="ECO:0000313" key="2">
    <source>
        <dbReference type="Proteomes" id="UP000325577"/>
    </source>
</evidence>
<gene>
    <name evidence="1" type="ORF">F0562_027356</name>
</gene>
<evidence type="ECO:0000313" key="1">
    <source>
        <dbReference type="EMBL" id="KAA8538064.1"/>
    </source>
</evidence>
<dbReference type="EMBL" id="CM018038">
    <property type="protein sequence ID" value="KAA8538064.1"/>
    <property type="molecule type" value="Genomic_DNA"/>
</dbReference>
<proteinExistence type="predicted"/>
<name>A0A5J5B668_9ASTE</name>